<protein>
    <submittedName>
        <fullName evidence="1">Uncharacterized protein</fullName>
    </submittedName>
</protein>
<accession>A0ABQ8BT39</accession>
<dbReference type="Pfam" id="PF03357">
    <property type="entry name" value="Snf7"/>
    <property type="match status" value="1"/>
</dbReference>
<dbReference type="EMBL" id="JAGKQM010000010">
    <property type="protein sequence ID" value="KAH0907982.1"/>
    <property type="molecule type" value="Genomic_DNA"/>
</dbReference>
<evidence type="ECO:0000313" key="2">
    <source>
        <dbReference type="Proteomes" id="UP000824890"/>
    </source>
</evidence>
<gene>
    <name evidence="1" type="ORF">HID58_039809</name>
</gene>
<keyword evidence="2" id="KW-1185">Reference proteome</keyword>
<proteinExistence type="predicted"/>
<evidence type="ECO:0000313" key="1">
    <source>
        <dbReference type="EMBL" id="KAH0907982.1"/>
    </source>
</evidence>
<organism evidence="1 2">
    <name type="scientific">Brassica napus</name>
    <name type="common">Rape</name>
    <dbReference type="NCBI Taxonomy" id="3708"/>
    <lineage>
        <taxon>Eukaryota</taxon>
        <taxon>Viridiplantae</taxon>
        <taxon>Streptophyta</taxon>
        <taxon>Embryophyta</taxon>
        <taxon>Tracheophyta</taxon>
        <taxon>Spermatophyta</taxon>
        <taxon>Magnoliopsida</taxon>
        <taxon>eudicotyledons</taxon>
        <taxon>Gunneridae</taxon>
        <taxon>Pentapetalae</taxon>
        <taxon>rosids</taxon>
        <taxon>malvids</taxon>
        <taxon>Brassicales</taxon>
        <taxon>Brassicaceae</taxon>
        <taxon>Brassiceae</taxon>
        <taxon>Brassica</taxon>
    </lineage>
</organism>
<reference evidence="1 2" key="1">
    <citation type="submission" date="2021-05" db="EMBL/GenBank/DDBJ databases">
        <title>Genome Assembly of Synthetic Allotetraploid Brassica napus Reveals Homoeologous Exchanges between Subgenomes.</title>
        <authorList>
            <person name="Davis J.T."/>
        </authorList>
    </citation>
    <scope>NUCLEOTIDE SEQUENCE [LARGE SCALE GENOMIC DNA]</scope>
    <source>
        <strain evidence="2">cv. Da-Ae</strain>
        <tissue evidence="1">Seedling</tissue>
    </source>
</reference>
<name>A0ABQ8BT39_BRANA</name>
<dbReference type="Proteomes" id="UP000824890">
    <property type="component" value="Unassembled WGS sequence"/>
</dbReference>
<sequence>KSLGSFQIVFSDFGSSVMLLLKALVKEIVSSRRRLCMNSISMHLGDSYAVGQTVGNMSKSAEVMKLVNNLMKAPQMAATMQEFTKEMTKVALSVSLSLTQLKALFDIQDLVYSVSRVLFPCVTRLMFPFVTSLALL</sequence>
<dbReference type="PANTHER" id="PTHR10476">
    <property type="entry name" value="CHARGED MULTIVESICULAR BODY PROTEIN"/>
    <property type="match status" value="1"/>
</dbReference>
<feature type="non-terminal residue" evidence="1">
    <location>
        <position position="1"/>
    </location>
</feature>
<dbReference type="InterPro" id="IPR005024">
    <property type="entry name" value="Snf7_fam"/>
</dbReference>
<dbReference type="Gene3D" id="6.10.140.1230">
    <property type="match status" value="1"/>
</dbReference>
<comment type="caution">
    <text evidence="1">The sequence shown here is derived from an EMBL/GenBank/DDBJ whole genome shotgun (WGS) entry which is preliminary data.</text>
</comment>